<evidence type="ECO:0000256" key="9">
    <source>
        <dbReference type="ARBA" id="ARBA00023125"/>
    </source>
</evidence>
<keyword evidence="10 12" id="KW-0010">Activator</keyword>
<organism evidence="16 17">
    <name type="scientific">human papillomavirus 86</name>
    <dbReference type="NCBI Taxonomy" id="171370"/>
    <lineage>
        <taxon>Viruses</taxon>
        <taxon>Monodnaviria</taxon>
        <taxon>Shotokuvirae</taxon>
        <taxon>Cossaviricota</taxon>
        <taxon>Papovaviricetes</taxon>
        <taxon>Zurhausenvirales</taxon>
        <taxon>Papillomaviridae</taxon>
        <taxon>Firstpapillomavirinae</taxon>
        <taxon>Alphapapillomavirus</taxon>
        <taxon>Alphapapillomavirus 3</taxon>
    </lineage>
</organism>
<keyword evidence="5 12" id="KW-0597">Phosphoprotein</keyword>
<dbReference type="Proteomes" id="UP000111499">
    <property type="component" value="Segment"/>
</dbReference>
<dbReference type="Pfam" id="PF00508">
    <property type="entry name" value="PPV_E2_N"/>
    <property type="match status" value="1"/>
</dbReference>
<dbReference type="GO" id="GO:0006260">
    <property type="term" value="P:DNA replication"/>
    <property type="evidence" value="ECO:0007669"/>
    <property type="project" value="UniProtKB-KW"/>
</dbReference>
<feature type="region of interest" description="DNA-binding domain" evidence="12">
    <location>
        <begin position="291"/>
        <end position="374"/>
    </location>
</feature>
<comment type="function">
    <text evidence="12">Plays a role in the initiation of viral DNA replication. A dimer of E2 interacts with a dimer of E1 in order to improve specificity of E1 DNA binding activity. Once the complex recognizes and binds DNA at specific sites, the E2 dimer is removed from DNA. E2 also regulates viral transcription through binding to the E2RE response element (5'-ACCNNNNNNGGT-3') present in multiple copies in the regulatory regions of the viral genome. Activates or represses transcription depending on E2RE's position with regards to proximal promoter elements including the TATA-box. Repression occurs by sterically hindering the assembly of the transcription initiation complex.</text>
</comment>
<keyword evidence="9 12" id="KW-0238">DNA-binding</keyword>
<sequence length="374" mass="42357">MDTLADRLDACQDKLLDLYEKDSNTLEDQLLHWQYTRLEKAILFKAREAGLTHIGHQVVPASSVTKEKARQAITVHLSLQSLNNSEFKHEPWTLQDTSLDMWNVPPKGCWKKGGRPIRVKYDGEDDKEMEYVSWGFIYIYCGSDETWHKVPGKISHAGCYYELEGRKHYYVDFGKEAKQYGVKNMWEVHVGGTIIHHACDSVSSTQGGVPISTAETAAQSLYTTTAPTPAATKKTPQVQAPPAKRQRLGSDGIQQPDSTGDKRAFVDSCLPRTQNNPDIPQWSRDNSNSHGAPVIHLKGDPNRLKCLRYRLQQSVPQLFERASSTWRWTCGGSEDKQSFVTLWYRDTEQRQQFLARVNIPKGIVVTQGIMSMCI</sequence>
<evidence type="ECO:0000313" key="16">
    <source>
        <dbReference type="EMBL" id="AAL06738.1"/>
    </source>
</evidence>
<keyword evidence="8 12" id="KW-0805">Transcription regulation</keyword>
<keyword evidence="6 12" id="KW-1048">Host nucleus</keyword>
<dbReference type="GO" id="GO:0006351">
    <property type="term" value="P:DNA-templated transcription"/>
    <property type="evidence" value="ECO:0007669"/>
    <property type="project" value="UniProtKB-UniRule"/>
</dbReference>
<dbReference type="GO" id="GO:0003677">
    <property type="term" value="F:DNA binding"/>
    <property type="evidence" value="ECO:0007669"/>
    <property type="project" value="UniProtKB-UniRule"/>
</dbReference>
<comment type="PTM">
    <text evidence="12">Sumoylation plays a regulatory role in E2 transcriptional activity.</text>
</comment>
<dbReference type="InterPro" id="IPR042503">
    <property type="entry name" value="Regulatory_protein_E2_N_1"/>
</dbReference>
<feature type="compositionally biased region" description="Polar residues" evidence="13">
    <location>
        <begin position="271"/>
        <end position="290"/>
    </location>
</feature>
<keyword evidence="12" id="KW-1017">Isopeptide bond</keyword>
<dbReference type="SUPFAM" id="SSF54957">
    <property type="entry name" value="Viral DNA-binding domain"/>
    <property type="match status" value="1"/>
</dbReference>
<evidence type="ECO:0000256" key="5">
    <source>
        <dbReference type="ARBA" id="ARBA00022553"/>
    </source>
</evidence>
<dbReference type="Gene3D" id="3.30.70.330">
    <property type="match status" value="1"/>
</dbReference>
<evidence type="ECO:0000256" key="1">
    <source>
        <dbReference type="ARBA" id="ARBA00004147"/>
    </source>
</evidence>
<dbReference type="GO" id="GO:0039693">
    <property type="term" value="P:viral DNA genome replication"/>
    <property type="evidence" value="ECO:0007669"/>
    <property type="project" value="UniProtKB-UniRule"/>
</dbReference>
<keyword evidence="12" id="KW-0832">Ubl conjugation</keyword>
<dbReference type="Pfam" id="PF00511">
    <property type="entry name" value="PPV_E2_C"/>
    <property type="match status" value="1"/>
</dbReference>
<dbReference type="Gene3D" id="2.170.200.10">
    <property type="entry name" value="Papillomavirus E2 early protein domain"/>
    <property type="match status" value="1"/>
</dbReference>
<evidence type="ECO:0000256" key="6">
    <source>
        <dbReference type="ARBA" id="ARBA00022562"/>
    </source>
</evidence>
<evidence type="ECO:0000256" key="11">
    <source>
        <dbReference type="ARBA" id="ARBA00023163"/>
    </source>
</evidence>
<dbReference type="GO" id="GO:0000166">
    <property type="term" value="F:nucleotide binding"/>
    <property type="evidence" value="ECO:0007669"/>
    <property type="project" value="UniProtKB-UniRule"/>
</dbReference>
<protein>
    <recommendedName>
        <fullName evidence="12">Regulatory protein E2</fullName>
    </recommendedName>
</protein>
<keyword evidence="4 12" id="KW-0244">Early protein</keyword>
<dbReference type="GO" id="GO:0003700">
    <property type="term" value="F:DNA-binding transcription factor activity"/>
    <property type="evidence" value="ECO:0007669"/>
    <property type="project" value="UniProtKB-UniRule"/>
</dbReference>
<dbReference type="InterPro" id="IPR012677">
    <property type="entry name" value="Nucleotide-bd_a/b_plait_sf"/>
</dbReference>
<feature type="domain" description="Papillomavirus E2 C-terminal" evidence="15">
    <location>
        <begin position="293"/>
        <end position="369"/>
    </location>
</feature>
<evidence type="ECO:0000256" key="13">
    <source>
        <dbReference type="SAM" id="MobiDB-lite"/>
    </source>
</evidence>
<keyword evidence="11 12" id="KW-0804">Transcription</keyword>
<proteinExistence type="inferred from homology"/>
<evidence type="ECO:0000256" key="7">
    <source>
        <dbReference type="ARBA" id="ARBA00022705"/>
    </source>
</evidence>
<evidence type="ECO:0000313" key="17">
    <source>
        <dbReference type="Proteomes" id="UP000111499"/>
    </source>
</evidence>
<feature type="domain" description="Papillomavirus E2 N-terminal" evidence="14">
    <location>
        <begin position="1"/>
        <end position="197"/>
    </location>
</feature>
<dbReference type="Gene3D" id="1.10.287.30">
    <property type="entry name" value="E2 (early) protein, N terminal domain, subdomain 1"/>
    <property type="match status" value="1"/>
</dbReference>
<evidence type="ECO:0000256" key="8">
    <source>
        <dbReference type="ARBA" id="ARBA00023015"/>
    </source>
</evidence>
<dbReference type="EMBL" id="AF349909">
    <property type="protein sequence ID" value="AAL06738.1"/>
    <property type="molecule type" value="Genomic_DNA"/>
</dbReference>
<evidence type="ECO:0000256" key="10">
    <source>
        <dbReference type="ARBA" id="ARBA00023159"/>
    </source>
</evidence>
<comment type="similarity">
    <text evidence="2">Belongs to the papillomaviridae E8^E2C protein family.</text>
</comment>
<feature type="region of interest" description="Disordered" evidence="13">
    <location>
        <begin position="225"/>
        <end position="290"/>
    </location>
</feature>
<dbReference type="SUPFAM" id="SSF51332">
    <property type="entry name" value="E2 regulatory, transactivation domain"/>
    <property type="match status" value="1"/>
</dbReference>
<dbReference type="GO" id="GO:0006275">
    <property type="term" value="P:regulation of DNA replication"/>
    <property type="evidence" value="ECO:0007669"/>
    <property type="project" value="UniProtKB-UniRule"/>
</dbReference>
<comment type="caution">
    <text evidence="12">Lacks conserved residue(s) required for the propagation of feature annotation.</text>
</comment>
<reference evidence="16 17" key="1">
    <citation type="journal article" date="2001" name="J. Gen. Virol.">
        <title>Characterization of a novel genital human papillomavirus by overlapping PCR: candHPV86 identified in cervicovaginal cells of a woman with cervical neoplasia.</title>
        <authorList>
            <person name="Terai M."/>
            <person name="Burk R.D."/>
        </authorList>
    </citation>
    <scope>NUCLEOTIDE SEQUENCE [LARGE SCALE GENOMIC DNA]</scope>
</reference>
<dbReference type="InterPro" id="IPR035975">
    <property type="entry name" value="E2/EBNA1_C_sf"/>
</dbReference>
<evidence type="ECO:0000259" key="14">
    <source>
        <dbReference type="Pfam" id="PF00508"/>
    </source>
</evidence>
<dbReference type="InterPro" id="IPR000427">
    <property type="entry name" value="Papillomavirus_E2_C"/>
</dbReference>
<dbReference type="GO" id="GO:0042025">
    <property type="term" value="C:host cell nucleus"/>
    <property type="evidence" value="ECO:0007669"/>
    <property type="project" value="UniProtKB-SubCell"/>
</dbReference>
<feature type="cross-link" description="Glycyl lysine isopeptide (Lys-Gly) (interchain with G-Cter in SUMO)" evidence="12">
    <location>
        <position position="298"/>
    </location>
</feature>
<keyword evidence="3 12" id="KW-0678">Repressor</keyword>
<dbReference type="InterPro" id="IPR001866">
    <property type="entry name" value="PPV_E2_N"/>
</dbReference>
<gene>
    <name evidence="12 16" type="primary">E2</name>
</gene>
<evidence type="ECO:0000256" key="3">
    <source>
        <dbReference type="ARBA" id="ARBA00022491"/>
    </source>
</evidence>
<comment type="subcellular location">
    <subcellularLocation>
        <location evidence="1 12">Host nucleus</location>
    </subcellularLocation>
</comment>
<dbReference type="InterPro" id="IPR033668">
    <property type="entry name" value="Reg_prot_E2"/>
</dbReference>
<keyword evidence="7 12" id="KW-0235">DNA replication</keyword>
<dbReference type="InterPro" id="IPR042504">
    <property type="entry name" value="Regulatory_protein_E2_N_2"/>
</dbReference>
<evidence type="ECO:0000256" key="12">
    <source>
        <dbReference type="HAMAP-Rule" id="MF_04001"/>
    </source>
</evidence>
<dbReference type="InterPro" id="IPR036050">
    <property type="entry name" value="Regulatory_protein_E2_N"/>
</dbReference>
<evidence type="ECO:0000256" key="4">
    <source>
        <dbReference type="ARBA" id="ARBA00022518"/>
    </source>
</evidence>
<comment type="PTM">
    <text evidence="12">Phosphorylated.</text>
</comment>
<comment type="subunit">
    <text evidence="12">Binds DNA as homodimer. Interacts with protein E1; this interaction greatly increases E1 DNA-binding activity. Interacts with protein L1; this interaction enhances E2-dependent replication and transcription activation. Interacts with protein L2; this interaction inhibits E2 transcriptional activity but not DNA replication function E2. Interacts with protein E7; this interaction inhibits E7 oncogenic activity. Interacts with host TAF1; this interaction modulates E2-dependent transcriptional regulation. Interacts with host BRD4; this interaction mediates E2 transcriptional activation function. Additionally, the interaction with host BRD4 on mitotic chromosomes mediates tethering of the viral genome. Interacts with host TOPBP1; this interaction is required for optimal viral DNA replication.</text>
</comment>
<accession>Q91AX3</accession>
<name>Q91AX3_9PAPI</name>
<evidence type="ECO:0000256" key="2">
    <source>
        <dbReference type="ARBA" id="ARBA00007794"/>
    </source>
</evidence>
<feature type="compositionally biased region" description="Low complexity" evidence="13">
    <location>
        <begin position="225"/>
        <end position="236"/>
    </location>
</feature>
<comment type="similarity">
    <text evidence="12">Belongs to the papillomaviridae E2 protein family.</text>
</comment>
<dbReference type="HAMAP" id="MF_04001">
    <property type="entry name" value="PPV_E2"/>
    <property type="match status" value="1"/>
</dbReference>
<evidence type="ECO:0000259" key="15">
    <source>
        <dbReference type="Pfam" id="PF00511"/>
    </source>
</evidence>